<reference evidence="2 3" key="1">
    <citation type="submission" date="2024-09" db="EMBL/GenBank/DDBJ databases">
        <authorList>
            <person name="Sun Q."/>
            <person name="Mori K."/>
        </authorList>
    </citation>
    <scope>NUCLEOTIDE SEQUENCE [LARGE SCALE GENOMIC DNA]</scope>
    <source>
        <strain evidence="2 3">CCM 7759</strain>
    </source>
</reference>
<dbReference type="Proteomes" id="UP001589776">
    <property type="component" value="Unassembled WGS sequence"/>
</dbReference>
<proteinExistence type="predicted"/>
<evidence type="ECO:0000256" key="1">
    <source>
        <dbReference type="SAM" id="MobiDB-lite"/>
    </source>
</evidence>
<organism evidence="2 3">
    <name type="scientific">Paenibacillus chartarius</name>
    <dbReference type="NCBI Taxonomy" id="747481"/>
    <lineage>
        <taxon>Bacteria</taxon>
        <taxon>Bacillati</taxon>
        <taxon>Bacillota</taxon>
        <taxon>Bacilli</taxon>
        <taxon>Bacillales</taxon>
        <taxon>Paenibacillaceae</taxon>
        <taxon>Paenibacillus</taxon>
    </lineage>
</organism>
<keyword evidence="3" id="KW-1185">Reference proteome</keyword>
<accession>A0ABV6DIH5</accession>
<evidence type="ECO:0000313" key="2">
    <source>
        <dbReference type="EMBL" id="MFC0212449.1"/>
    </source>
</evidence>
<sequence>MSEEEWAELEASGKTLSAFFRDVIRQPPTVSEPEPVKESVAYERHHVEERWQIYLRTTEQQPSPEVIEKAKDATFRLLFPDGENVAKVETKTQYICPFTGKRFGSMDALVRAAIPHLIKSAEADQRWKNASEQPRSPQYFDQIR</sequence>
<dbReference type="EMBL" id="JBHLWN010000031">
    <property type="protein sequence ID" value="MFC0212449.1"/>
    <property type="molecule type" value="Genomic_DNA"/>
</dbReference>
<evidence type="ECO:0000313" key="3">
    <source>
        <dbReference type="Proteomes" id="UP001589776"/>
    </source>
</evidence>
<gene>
    <name evidence="2" type="ORF">ACFFK0_08240</name>
</gene>
<feature type="region of interest" description="Disordered" evidence="1">
    <location>
        <begin position="124"/>
        <end position="144"/>
    </location>
</feature>
<dbReference type="RefSeq" id="WP_377469618.1">
    <property type="nucleotide sequence ID" value="NZ_JBHLWN010000031.1"/>
</dbReference>
<name>A0ABV6DIH5_9BACL</name>
<comment type="caution">
    <text evidence="2">The sequence shown here is derived from an EMBL/GenBank/DDBJ whole genome shotgun (WGS) entry which is preliminary data.</text>
</comment>
<protein>
    <submittedName>
        <fullName evidence="2">Uncharacterized protein</fullName>
    </submittedName>
</protein>